<sequence length="265" mass="29886">MSIRLLKNSVSRRALLSTRLYHPNPIEYANSTVVAPLTYTMDSPQSRILTHCLQNEVPHWGFTERALLKSIQAVGYDSSMMSVLGASNSPSIFHSSPAVMELVKFNLVKKRHALTESLAAAGLGSPAALPSLEHLLVKRLQMDVPLSKQLGDLFTQLALPSQFMVNVAVPELFRLSDDMIYFSNEKDHFDTAWYSKRLGVSLAYTTSKLFMAQDNSLNCQDTIEFARDKLHRIMTLGEYYNNVEEYAWYSIMTTVNRAKAGFSRH</sequence>
<dbReference type="HOGENOM" id="CLU_057411_1_1_1"/>
<dbReference type="PANTHER" id="PTHR21427">
    <property type="entry name" value="UBIQUINONE BIOSYNTHESIS PROTEIN COQ9, MITOCHONDRIAL"/>
    <property type="match status" value="1"/>
</dbReference>
<comment type="pathway">
    <text evidence="2 8">Cofactor biosynthesis; ubiquinone biosynthesis.</text>
</comment>
<dbReference type="GO" id="GO:0008289">
    <property type="term" value="F:lipid binding"/>
    <property type="evidence" value="ECO:0007669"/>
    <property type="project" value="UniProtKB-UniRule"/>
</dbReference>
<dbReference type="eggNOG" id="KOG2969">
    <property type="taxonomic scope" value="Eukaryota"/>
</dbReference>
<comment type="similarity">
    <text evidence="3 8">Belongs to the COQ9 family.</text>
</comment>
<evidence type="ECO:0000256" key="8">
    <source>
        <dbReference type="RuleBase" id="RU366063"/>
    </source>
</evidence>
<keyword evidence="6 8" id="KW-0446">Lipid-binding</keyword>
<dbReference type="UniPathway" id="UPA00232"/>
<dbReference type="AlphaFoldDB" id="J7S3G0"/>
<dbReference type="KEGG" id="kng:KNAG_0B02620"/>
<dbReference type="OMA" id="SELFMAQ"/>
<proteinExistence type="inferred from homology"/>
<dbReference type="InterPro" id="IPR012762">
    <property type="entry name" value="Ubiq_biosynth_COQ9"/>
</dbReference>
<dbReference type="STRING" id="1071383.J7S3G0"/>
<protein>
    <recommendedName>
        <fullName evidence="8">Ubiquinone biosynthesis protein</fullName>
    </recommendedName>
</protein>
<dbReference type="PANTHER" id="PTHR21427:SF19">
    <property type="entry name" value="UBIQUINONE BIOSYNTHESIS PROTEIN COQ9, MITOCHONDRIAL"/>
    <property type="match status" value="1"/>
</dbReference>
<keyword evidence="4 8" id="KW-0831">Ubiquinone biosynthesis</keyword>
<accession>J7S3G0</accession>
<evidence type="ECO:0000313" key="10">
    <source>
        <dbReference type="EMBL" id="CCK68704.1"/>
    </source>
</evidence>
<dbReference type="Proteomes" id="UP000006310">
    <property type="component" value="Chromosome 2"/>
</dbReference>
<evidence type="ECO:0000256" key="3">
    <source>
        <dbReference type="ARBA" id="ARBA00010766"/>
    </source>
</evidence>
<keyword evidence="11" id="KW-1185">Reference proteome</keyword>
<dbReference type="RefSeq" id="XP_022462950.1">
    <property type="nucleotide sequence ID" value="XM_022611553.1"/>
</dbReference>
<dbReference type="GeneID" id="34524354"/>
<feature type="domain" description="COQ9 C-terminal" evidence="9">
    <location>
        <begin position="166"/>
        <end position="237"/>
    </location>
</feature>
<evidence type="ECO:0000256" key="2">
    <source>
        <dbReference type="ARBA" id="ARBA00004749"/>
    </source>
</evidence>
<keyword evidence="5" id="KW-0809">Transit peptide</keyword>
<comment type="function">
    <text evidence="8">Membrane-associated protein that warps the membrane surface to access and bind aromatic isoprenes with high specificity, including ubiquinone (CoQ) isoprene intermediates and presents them directly to Coq7, therefore facilitating the Coq7-mediated hydroxylase step. Participates in the biosynthesis of coenzyme Q, also named ubiquinone, an essential lipid-soluble electron transporter for aerobic cellular respiration.</text>
</comment>
<comment type="subcellular location">
    <subcellularLocation>
        <location evidence="1 8">Mitochondrion</location>
    </subcellularLocation>
</comment>
<dbReference type="GO" id="GO:0006744">
    <property type="term" value="P:ubiquinone biosynthetic process"/>
    <property type="evidence" value="ECO:0007669"/>
    <property type="project" value="UniProtKB-UniRule"/>
</dbReference>
<dbReference type="GO" id="GO:0032991">
    <property type="term" value="C:protein-containing complex"/>
    <property type="evidence" value="ECO:0007669"/>
    <property type="project" value="EnsemblFungi"/>
</dbReference>
<evidence type="ECO:0000256" key="6">
    <source>
        <dbReference type="ARBA" id="ARBA00023121"/>
    </source>
</evidence>
<evidence type="ECO:0000313" key="11">
    <source>
        <dbReference type="Proteomes" id="UP000006310"/>
    </source>
</evidence>
<evidence type="ECO:0000256" key="5">
    <source>
        <dbReference type="ARBA" id="ARBA00022946"/>
    </source>
</evidence>
<dbReference type="GO" id="GO:0005743">
    <property type="term" value="C:mitochondrial inner membrane"/>
    <property type="evidence" value="ECO:0007669"/>
    <property type="project" value="EnsemblFungi"/>
</dbReference>
<reference evidence="10 11" key="1">
    <citation type="journal article" date="2011" name="Proc. Natl. Acad. Sci. U.S.A.">
        <title>Evolutionary erosion of yeast sex chromosomes by mating-type switching accidents.</title>
        <authorList>
            <person name="Gordon J.L."/>
            <person name="Armisen D."/>
            <person name="Proux-Wera E."/>
            <person name="Oheigeartaigh S.S."/>
            <person name="Byrne K.P."/>
            <person name="Wolfe K.H."/>
        </authorList>
    </citation>
    <scope>NUCLEOTIDE SEQUENCE [LARGE SCALE GENOMIC DNA]</scope>
    <source>
        <strain evidence="11">ATCC MYA-139 / BCRC 22969 / CBS 8797 / CCRC 22969 / KCTC 17520 / NBRC 10181 / NCYC 3082</strain>
    </source>
</reference>
<reference evidence="11" key="2">
    <citation type="submission" date="2012-08" db="EMBL/GenBank/DDBJ databases">
        <title>Genome sequence of Kazachstania naganishii.</title>
        <authorList>
            <person name="Gordon J.L."/>
            <person name="Armisen D."/>
            <person name="Proux-Wera E."/>
            <person name="OhEigeartaigh S.S."/>
            <person name="Byrne K.P."/>
            <person name="Wolfe K.H."/>
        </authorList>
    </citation>
    <scope>NUCLEOTIDE SEQUENCE [LARGE SCALE GENOMIC DNA]</scope>
    <source>
        <strain evidence="11">ATCC MYA-139 / BCRC 22969 / CBS 8797 / CCRC 22969 / KCTC 17520 / NBRC 10181 / NCYC 3082</strain>
    </source>
</reference>
<name>J7S3G0_HUIN7</name>
<dbReference type="OrthoDB" id="619536at2759"/>
<evidence type="ECO:0000256" key="7">
    <source>
        <dbReference type="ARBA" id="ARBA00023128"/>
    </source>
</evidence>
<evidence type="ECO:0000256" key="1">
    <source>
        <dbReference type="ARBA" id="ARBA00004173"/>
    </source>
</evidence>
<gene>
    <name evidence="10" type="primary">KNAG0B02620</name>
    <name evidence="10" type="ordered locus">KNAG_0B02620</name>
</gene>
<keyword evidence="7 8" id="KW-0496">Mitochondrion</keyword>
<evidence type="ECO:0000259" key="9">
    <source>
        <dbReference type="Pfam" id="PF08511"/>
    </source>
</evidence>
<organism evidence="10 11">
    <name type="scientific">Huiozyma naganishii (strain ATCC MYA-139 / BCRC 22969 / CBS 8797 / KCTC 17520 / NBRC 10181 / NCYC 3082 / Yp74L-3)</name>
    <name type="common">Yeast</name>
    <name type="synonym">Kazachstania naganishii</name>
    <dbReference type="NCBI Taxonomy" id="1071383"/>
    <lineage>
        <taxon>Eukaryota</taxon>
        <taxon>Fungi</taxon>
        <taxon>Dikarya</taxon>
        <taxon>Ascomycota</taxon>
        <taxon>Saccharomycotina</taxon>
        <taxon>Saccharomycetes</taxon>
        <taxon>Saccharomycetales</taxon>
        <taxon>Saccharomycetaceae</taxon>
        <taxon>Huiozyma</taxon>
    </lineage>
</organism>
<dbReference type="EMBL" id="HE978315">
    <property type="protein sequence ID" value="CCK68704.1"/>
    <property type="molecule type" value="Genomic_DNA"/>
</dbReference>
<evidence type="ECO:0000256" key="4">
    <source>
        <dbReference type="ARBA" id="ARBA00022688"/>
    </source>
</evidence>
<dbReference type="Pfam" id="PF08511">
    <property type="entry name" value="COQ9"/>
    <property type="match status" value="1"/>
</dbReference>
<dbReference type="InterPro" id="IPR013718">
    <property type="entry name" value="COQ9_C"/>
</dbReference>